<gene>
    <name evidence="1" type="ORF">MANES_16G059500</name>
</gene>
<evidence type="ECO:0000313" key="1">
    <source>
        <dbReference type="EMBL" id="OAY26590.1"/>
    </source>
</evidence>
<reference evidence="1" key="1">
    <citation type="submission" date="2016-02" db="EMBL/GenBank/DDBJ databases">
        <title>WGS assembly of Manihot esculenta.</title>
        <authorList>
            <person name="Bredeson J.V."/>
            <person name="Prochnik S.E."/>
            <person name="Lyons J.B."/>
            <person name="Schmutz J."/>
            <person name="Grimwood J."/>
            <person name="Vrebalov J."/>
            <person name="Bart R.S."/>
            <person name="Amuge T."/>
            <person name="Ferguson M.E."/>
            <person name="Green R."/>
            <person name="Putnam N."/>
            <person name="Stites J."/>
            <person name="Rounsley S."/>
            <person name="Rokhsar D.S."/>
        </authorList>
    </citation>
    <scope>NUCLEOTIDE SEQUENCE [LARGE SCALE GENOMIC DNA]</scope>
    <source>
        <tissue evidence="1">Leaf</tissue>
    </source>
</reference>
<proteinExistence type="predicted"/>
<dbReference type="Gene3D" id="3.40.190.80">
    <property type="match status" value="1"/>
</dbReference>
<accession>A0A2C9UAZ3</accession>
<sequence>MNGTKLKIFPIEFYSDVSITDFLFINASPSFVKQMVEEAGGTVTRMDGGKFCVFDRSVLVSNGVMHAKLLERIAPTTEKLKAKGIDFSLWYKPENYPTDF</sequence>
<dbReference type="EMBL" id="CM004402">
    <property type="protein sequence ID" value="OAY26590.1"/>
    <property type="molecule type" value="Genomic_DNA"/>
</dbReference>
<dbReference type="SUPFAM" id="SSF56655">
    <property type="entry name" value="Carbohydrate phosphatase"/>
    <property type="match status" value="1"/>
</dbReference>
<name>A0A2C9UAZ3_MANES</name>
<dbReference type="AlphaFoldDB" id="A0A2C9UAZ3"/>
<organism evidence="1">
    <name type="scientific">Manihot esculenta</name>
    <name type="common">Cassava</name>
    <name type="synonym">Jatropha manihot</name>
    <dbReference type="NCBI Taxonomy" id="3983"/>
    <lineage>
        <taxon>Eukaryota</taxon>
        <taxon>Viridiplantae</taxon>
        <taxon>Streptophyta</taxon>
        <taxon>Embryophyta</taxon>
        <taxon>Tracheophyta</taxon>
        <taxon>Spermatophyta</taxon>
        <taxon>Magnoliopsida</taxon>
        <taxon>eudicotyledons</taxon>
        <taxon>Gunneridae</taxon>
        <taxon>Pentapetalae</taxon>
        <taxon>rosids</taxon>
        <taxon>fabids</taxon>
        <taxon>Malpighiales</taxon>
        <taxon>Euphorbiaceae</taxon>
        <taxon>Crotonoideae</taxon>
        <taxon>Manihoteae</taxon>
        <taxon>Manihot</taxon>
    </lineage>
</organism>
<dbReference type="STRING" id="3983.A0A2C9UAZ3"/>
<protein>
    <submittedName>
        <fullName evidence="1">Uncharacterized protein</fullName>
    </submittedName>
</protein>